<feature type="active site" description="For beta-ketoacyl synthase activity" evidence="17">
    <location>
        <position position="871"/>
    </location>
</feature>
<feature type="binding site" evidence="18">
    <location>
        <position position="1420"/>
    </location>
    <ligand>
        <name>Mg(2+)</name>
        <dbReference type="ChEBI" id="CHEBI:18420"/>
    </ligand>
</feature>
<evidence type="ECO:0000256" key="9">
    <source>
        <dbReference type="ARBA" id="ARBA00022857"/>
    </source>
</evidence>
<dbReference type="FunFam" id="3.90.470.20:FF:000005">
    <property type="entry name" value="Fatty acid synthase alpha subunit FasA"/>
    <property type="match status" value="1"/>
</dbReference>
<feature type="binding site" evidence="18">
    <location>
        <position position="1327"/>
    </location>
    <ligand>
        <name>Mg(2+)</name>
        <dbReference type="ChEBI" id="CHEBI:18420"/>
    </ligand>
</feature>
<reference evidence="21" key="1">
    <citation type="journal article" date="2022" name="G3 (Bethesda)">
        <title>High quality genome of the basidiomycete yeast Dioszegia hungarica PDD-24b-2 isolated from cloud water.</title>
        <authorList>
            <person name="Jarrige D."/>
            <person name="Haridas S."/>
            <person name="Bleykasten-Grosshans C."/>
            <person name="Joly M."/>
            <person name="Nadalig T."/>
            <person name="Sancelme M."/>
            <person name="Vuilleumier S."/>
            <person name="Grigoriev I.V."/>
            <person name="Amato P."/>
            <person name="Bringel F."/>
        </authorList>
    </citation>
    <scope>NUCLEOTIDE SEQUENCE</scope>
    <source>
        <strain evidence="21">PDD-24b-2</strain>
    </source>
</reference>
<dbReference type="PANTHER" id="PTHR11712">
    <property type="entry name" value="POLYKETIDE SYNTHASE-RELATED"/>
    <property type="match status" value="1"/>
</dbReference>
<dbReference type="GO" id="GO:0004312">
    <property type="term" value="F:fatty acid synthase activity"/>
    <property type="evidence" value="ECO:0007669"/>
    <property type="project" value="InterPro"/>
</dbReference>
<dbReference type="FunFam" id="3.30.70.2490:FF:000001">
    <property type="entry name" value="Fatty acid synthase subunit alpha"/>
    <property type="match status" value="1"/>
</dbReference>
<evidence type="ECO:0000256" key="3">
    <source>
        <dbReference type="ARBA" id="ARBA00022450"/>
    </source>
</evidence>
<evidence type="ECO:0000256" key="8">
    <source>
        <dbReference type="ARBA" id="ARBA00022842"/>
    </source>
</evidence>
<evidence type="ECO:0000259" key="20">
    <source>
        <dbReference type="PROSITE" id="PS52004"/>
    </source>
</evidence>
<evidence type="ECO:0000256" key="6">
    <source>
        <dbReference type="ARBA" id="ARBA00022679"/>
    </source>
</evidence>
<dbReference type="InterPro" id="IPR036291">
    <property type="entry name" value="NAD(P)-bd_dom_sf"/>
</dbReference>
<keyword evidence="5" id="KW-0597">Phosphoprotein</keyword>
<keyword evidence="9" id="KW-0521">NADP</keyword>
<dbReference type="SUPFAM" id="SSF51735">
    <property type="entry name" value="NAD(P)-binding Rossmann-fold domains"/>
    <property type="match status" value="1"/>
</dbReference>
<gene>
    <name evidence="21" type="ORF">MKK02DRAFT_43242</name>
</gene>
<dbReference type="SUPFAM" id="SSF56214">
    <property type="entry name" value="4'-phosphopantetheinyl transferase"/>
    <property type="match status" value="1"/>
</dbReference>
<dbReference type="GO" id="GO:0008897">
    <property type="term" value="F:holo-[acyl-carrier-protein] synthase activity"/>
    <property type="evidence" value="ECO:0007669"/>
    <property type="project" value="InterPro"/>
</dbReference>
<accession>A0AA38LX07</accession>
<dbReference type="InterPro" id="IPR004568">
    <property type="entry name" value="Ppantetheine-prot_Trfase_dom"/>
</dbReference>
<sequence length="1444" mass="158134">MAAEMDQESIVRRELTSRCIAIMNRADPTLLEYMKYTIDNVDPSKGPTYEKAKKFGQILIDNCQEVVDKPPIYRDVALPTAPHTEISAKGDIIYTEIIRHNVRKLENYVKEMASGGEVEPVVNLDKVTSDIEKLWELVNSQPSITPAQKAAIKSMYAEVVKHLGHEPNDPPPENPALLRAKGPNRQRRSSSQFLRPNVEDRTEVDEEHLPFLHLKRKTGTSWAYSQKLTNIYLDVLTEIATSGVSFAKKAALLTGVGKGSIGVEILKGLLSGGATCVVTTSRYSRATVDYYKGIFHELGSKGSKLVVVPFNGASRQDTEALVDYIYTTLNIDLDYIIPFAALPENGREIDGIDDKSELAHRLMMTNLLRLLGAVKVKKAARHFVTRPTQVVLPLSPNHGLFGNDGLYSESKISLETLFNRWSAESWGEYLCIAGAVIGWTRGTGLMSATNTVAEGLEKLGVRTFSAKEMAFNILGLMHPLLFDITQIEPIWADLNGGMDRVAGLAEVTGNIRADIQRVAELRKAIAIDNAADFKIANGDQAERVHQKVSIAPRANFSYEFPTIEGDDVLKELSHLQGLIDLDKVIVCTGFAEVGPWGSARTRWEMEARGDFTIEGCIEMAWMMSLIKHFDGKLKDGKAYVGWVDAKSGEPVDDKDMKAKYDKDIIAHAGIRLIEPDLFYGYNPEKKAFHQEIELNHDLEPLEISAEDASRFKREQGDKVDVWALESGEWCVKFKKGARVFIPKSVKFDRVVAGQIPTGWDAKKYGIPEDIIAQVDRTALWALVCTMEALIMSGVTDPYELYKYIHPSEVGTCLGSGMGGMRSLSAMFKDRREEKDVQKDILQETFINTVAGWVNLLLLSSSGPVKIPVGACATALQSVEIACDSILTGKAKVMIAGGFDDFSEEGSFEFANMKATSNAETEFAMGREANEFSRPMTSTRAGFMESQGCGVQVIMSARTALELGASIQGIVAYTSTHTDKAGRSVPAPGQGILSAAREINSPDALHILDVKYRARQLAFRRRQISQWLENEHELLRAELGSKQSDAWFQSRVGFIDDEAKRQERDALATFGMLEGSHPNIAPLRRALAVWGLDADSVGVISCHGTSTKANDKNESSVYNQQFTQLGRTPGNAVPVIAQKSLTGHPKGGAAAWMFNGMIQSLNSALVPGNHNADNIAEELRAFPYLFYPSKPIQHVRLECGLLTSFGFGQVGGQAAIVHPRYLYASLPAHQLEAYKERRRKRELNSYSRMSASMIQNNLVQIKDAPPYTSELESKVYLNPLARAGPSKNSFAFQGKLPSTVPLQSANASTLKALFAQAGDIAGVGVDTELITSVPTSETFRSRNFTDAEVQYCNAAPDPVASYAGRWAAKEAVFKALSVPSKGAGAGMKDIEIVAGEKGPTVKLHGDALTAAGKKEIKVSLSHSDTSVVAFAVANCQLALQCGGHS</sequence>
<dbReference type="PROSITE" id="PS00606">
    <property type="entry name" value="KS3_1"/>
    <property type="match status" value="1"/>
</dbReference>
<dbReference type="GO" id="GO:0000287">
    <property type="term" value="F:magnesium ion binding"/>
    <property type="evidence" value="ECO:0007669"/>
    <property type="project" value="InterPro"/>
</dbReference>
<dbReference type="EMBL" id="JAKWFO010000004">
    <property type="protein sequence ID" value="KAI9637319.1"/>
    <property type="molecule type" value="Genomic_DNA"/>
</dbReference>
<evidence type="ECO:0000256" key="1">
    <source>
        <dbReference type="ARBA" id="ARBA00007485"/>
    </source>
</evidence>
<evidence type="ECO:0000256" key="15">
    <source>
        <dbReference type="ARBA" id="ARBA00048508"/>
    </source>
</evidence>
<dbReference type="Gene3D" id="6.10.140.1410">
    <property type="match status" value="1"/>
</dbReference>
<dbReference type="GeneID" id="77731542"/>
<evidence type="ECO:0000256" key="12">
    <source>
        <dbReference type="ARBA" id="ARBA00023098"/>
    </source>
</evidence>
<feature type="region of interest" description="Disordered" evidence="19">
    <location>
        <begin position="163"/>
        <end position="201"/>
    </location>
</feature>
<feature type="domain" description="Ketosynthase family 3 (KS3)" evidence="20">
    <location>
        <begin position="698"/>
        <end position="1217"/>
    </location>
</feature>
<keyword evidence="12" id="KW-0443">Lipid metabolism</keyword>
<dbReference type="SUPFAM" id="SSF53901">
    <property type="entry name" value="Thiolase-like"/>
    <property type="match status" value="2"/>
</dbReference>
<evidence type="ECO:0000256" key="17">
    <source>
        <dbReference type="PIRSR" id="PIRSR000454-1"/>
    </source>
</evidence>
<evidence type="ECO:0000256" key="4">
    <source>
        <dbReference type="ARBA" id="ARBA00022516"/>
    </source>
</evidence>
<dbReference type="InterPro" id="IPR037143">
    <property type="entry name" value="4-PPantetheinyl_Trfase_dom_sf"/>
</dbReference>
<comment type="catalytic activity">
    <reaction evidence="14">
        <text>acetyl-CoA + n malonyl-CoA + 2n NADPH + 4n H(+) = a long-chain-acyl-CoA + n CoA + n CO2 + 2n NADP(+).</text>
        <dbReference type="EC" id="2.3.1.86"/>
    </reaction>
</comment>
<protein>
    <submittedName>
        <fullName evidence="21">Fatty acid synthase alpha subunit</fullName>
    </submittedName>
</protein>
<dbReference type="GO" id="GO:0004321">
    <property type="term" value="F:fatty-acyl-CoA synthase activity"/>
    <property type="evidence" value="ECO:0007669"/>
    <property type="project" value="UniProtKB-EC"/>
</dbReference>
<feature type="binding site" evidence="18">
    <location>
        <position position="1325"/>
    </location>
    <ligand>
        <name>Mg(2+)</name>
        <dbReference type="ChEBI" id="CHEBI:18420"/>
    </ligand>
</feature>
<evidence type="ECO:0000256" key="19">
    <source>
        <dbReference type="SAM" id="MobiDB-lite"/>
    </source>
</evidence>
<keyword evidence="8 18" id="KW-0460">Magnesium</keyword>
<evidence type="ECO:0000256" key="14">
    <source>
        <dbReference type="ARBA" id="ARBA00048237"/>
    </source>
</evidence>
<keyword evidence="3" id="KW-0596">Phosphopantetheine</keyword>
<keyword evidence="22" id="KW-1185">Reference proteome</keyword>
<dbReference type="PIRSF" id="PIRSF000454">
    <property type="entry name" value="FAS_yeast_alpha"/>
    <property type="match status" value="1"/>
</dbReference>
<dbReference type="InterPro" id="IPR020841">
    <property type="entry name" value="PKS_Beta-ketoAc_synthase_dom"/>
</dbReference>
<dbReference type="GO" id="GO:0042759">
    <property type="term" value="P:long-chain fatty acid biosynthetic process"/>
    <property type="evidence" value="ECO:0007669"/>
    <property type="project" value="InterPro"/>
</dbReference>
<dbReference type="GO" id="GO:0005829">
    <property type="term" value="C:cytosol"/>
    <property type="evidence" value="ECO:0007669"/>
    <property type="project" value="TreeGrafter"/>
</dbReference>
<dbReference type="Pfam" id="PF18314">
    <property type="entry name" value="FAS_I_H"/>
    <property type="match status" value="1"/>
</dbReference>
<dbReference type="InterPro" id="IPR047224">
    <property type="entry name" value="FAS_alpha_su_C"/>
</dbReference>
<comment type="similarity">
    <text evidence="2">Belongs to the thiolase-like superfamily. Beta-ketoacyl-ACP synthases family.</text>
</comment>
<comment type="caution">
    <text evidence="21">The sequence shown here is derived from an EMBL/GenBank/DDBJ whole genome shotgun (WGS) entry which is preliminary data.</text>
</comment>
<proteinExistence type="inferred from homology"/>
<evidence type="ECO:0000256" key="16">
    <source>
        <dbReference type="ARBA" id="ARBA00049541"/>
    </source>
</evidence>
<name>A0AA38LX07_9TREE</name>
<dbReference type="GO" id="GO:0004315">
    <property type="term" value="F:3-oxoacyl-[acyl-carrier-protein] synthase activity"/>
    <property type="evidence" value="ECO:0007669"/>
    <property type="project" value="UniProtKB-EC"/>
</dbReference>
<keyword evidence="7 18" id="KW-0479">Metal-binding</keyword>
<dbReference type="GO" id="GO:0005835">
    <property type="term" value="C:fatty acid synthase complex"/>
    <property type="evidence" value="ECO:0007669"/>
    <property type="project" value="InterPro"/>
</dbReference>
<keyword evidence="11" id="KW-0520">NAD</keyword>
<dbReference type="RefSeq" id="XP_052947096.1">
    <property type="nucleotide sequence ID" value="XM_053092337.1"/>
</dbReference>
<dbReference type="InterPro" id="IPR000794">
    <property type="entry name" value="Beta-ketoacyl_synthase"/>
</dbReference>
<dbReference type="Gene3D" id="3.30.70.2490">
    <property type="match status" value="1"/>
</dbReference>
<evidence type="ECO:0000256" key="5">
    <source>
        <dbReference type="ARBA" id="ARBA00022553"/>
    </source>
</evidence>
<keyword evidence="6" id="KW-0808">Transferase</keyword>
<dbReference type="Pfam" id="PF01648">
    <property type="entry name" value="ACPS"/>
    <property type="match status" value="1"/>
</dbReference>
<keyword evidence="4" id="KW-0444">Lipid biosynthesis</keyword>
<dbReference type="InterPro" id="IPR014031">
    <property type="entry name" value="Ketoacyl_synth_C"/>
</dbReference>
<keyword evidence="13" id="KW-0511">Multifunctional enzyme</keyword>
<dbReference type="InterPro" id="IPR008278">
    <property type="entry name" value="4-PPantetheinyl_Trfase_dom"/>
</dbReference>
<evidence type="ECO:0000256" key="13">
    <source>
        <dbReference type="ARBA" id="ARBA00023268"/>
    </source>
</evidence>
<dbReference type="InterPro" id="IPR018201">
    <property type="entry name" value="Ketoacyl_synth_AS"/>
</dbReference>
<evidence type="ECO:0000256" key="2">
    <source>
        <dbReference type="ARBA" id="ARBA00008467"/>
    </source>
</evidence>
<dbReference type="InterPro" id="IPR014030">
    <property type="entry name" value="Ketoacyl_synth_N"/>
</dbReference>
<dbReference type="Pfam" id="PF00109">
    <property type="entry name" value="ketoacyl-synt"/>
    <property type="match status" value="1"/>
</dbReference>
<evidence type="ECO:0000313" key="22">
    <source>
        <dbReference type="Proteomes" id="UP001164286"/>
    </source>
</evidence>
<evidence type="ECO:0000256" key="18">
    <source>
        <dbReference type="PIRSR" id="PIRSR000454-3"/>
    </source>
</evidence>
<dbReference type="PANTHER" id="PTHR11712:SF336">
    <property type="entry name" value="3-OXOACYL-[ACYL-CARRIER-PROTEIN] SYNTHASE, MITOCHONDRIAL"/>
    <property type="match status" value="1"/>
</dbReference>
<dbReference type="Pfam" id="PF02801">
    <property type="entry name" value="Ketoacyl-synt_C"/>
    <property type="match status" value="1"/>
</dbReference>
<comment type="similarity">
    <text evidence="1">Belongs to the thiolase-like superfamily. Fungal fatty acid synthetase subunit alpha family.</text>
</comment>
<evidence type="ECO:0000256" key="11">
    <source>
        <dbReference type="ARBA" id="ARBA00023027"/>
    </source>
</evidence>
<organism evidence="21 22">
    <name type="scientific">Dioszegia hungarica</name>
    <dbReference type="NCBI Taxonomy" id="4972"/>
    <lineage>
        <taxon>Eukaryota</taxon>
        <taxon>Fungi</taxon>
        <taxon>Dikarya</taxon>
        <taxon>Basidiomycota</taxon>
        <taxon>Agaricomycotina</taxon>
        <taxon>Tremellomycetes</taxon>
        <taxon>Tremellales</taxon>
        <taxon>Bulleribasidiaceae</taxon>
        <taxon>Dioszegia</taxon>
    </lineage>
</organism>
<dbReference type="CDD" id="cd00828">
    <property type="entry name" value="elong_cond_enzymes"/>
    <property type="match status" value="1"/>
</dbReference>
<dbReference type="Proteomes" id="UP001164286">
    <property type="component" value="Unassembled WGS sequence"/>
</dbReference>
<dbReference type="Gene3D" id="3.40.50.720">
    <property type="entry name" value="NAD(P)-binding Rossmann-like Domain"/>
    <property type="match status" value="1"/>
</dbReference>
<dbReference type="InterPro" id="IPR026025">
    <property type="entry name" value="FAS_alpha_yeast"/>
</dbReference>
<dbReference type="CDD" id="cd08950">
    <property type="entry name" value="KR_fFAS_SDR_c_like"/>
    <property type="match status" value="1"/>
</dbReference>
<dbReference type="NCBIfam" id="TIGR00556">
    <property type="entry name" value="pantethn_trn"/>
    <property type="match status" value="1"/>
</dbReference>
<evidence type="ECO:0000313" key="21">
    <source>
        <dbReference type="EMBL" id="KAI9637319.1"/>
    </source>
</evidence>
<feature type="binding site" evidence="18">
    <location>
        <position position="1421"/>
    </location>
    <ligand>
        <name>Mg(2+)</name>
        <dbReference type="ChEBI" id="CHEBI:18420"/>
    </ligand>
</feature>
<comment type="catalytic activity">
    <reaction evidence="16">
        <text>a fatty acyl-[ACP] + malonyl-[ACP] + H(+) = a 3-oxoacyl-[ACP] + holo-[ACP] + CO2</text>
        <dbReference type="Rhea" id="RHEA:22836"/>
        <dbReference type="Rhea" id="RHEA-COMP:9623"/>
        <dbReference type="Rhea" id="RHEA-COMP:9685"/>
        <dbReference type="Rhea" id="RHEA-COMP:9916"/>
        <dbReference type="Rhea" id="RHEA-COMP:14125"/>
        <dbReference type="ChEBI" id="CHEBI:15378"/>
        <dbReference type="ChEBI" id="CHEBI:16526"/>
        <dbReference type="ChEBI" id="CHEBI:64479"/>
        <dbReference type="ChEBI" id="CHEBI:78449"/>
        <dbReference type="ChEBI" id="CHEBI:78776"/>
        <dbReference type="ChEBI" id="CHEBI:138651"/>
        <dbReference type="EC" id="2.3.1.41"/>
    </reaction>
</comment>
<dbReference type="InterPro" id="IPR041550">
    <property type="entry name" value="FASI_helical"/>
</dbReference>
<dbReference type="Gene3D" id="3.90.470.20">
    <property type="entry name" value="4'-phosphopantetheinyl transferase domain"/>
    <property type="match status" value="1"/>
</dbReference>
<dbReference type="PROSITE" id="PS52004">
    <property type="entry name" value="KS3_2"/>
    <property type="match status" value="1"/>
</dbReference>
<evidence type="ECO:0000256" key="10">
    <source>
        <dbReference type="ARBA" id="ARBA00023002"/>
    </source>
</evidence>
<evidence type="ECO:0000256" key="7">
    <source>
        <dbReference type="ARBA" id="ARBA00022723"/>
    </source>
</evidence>
<dbReference type="InterPro" id="IPR016039">
    <property type="entry name" value="Thiolase-like"/>
</dbReference>
<comment type="catalytic activity">
    <reaction evidence="15">
        <text>a (3R)-hydroxyacyl-[ACP] + NADP(+) = a 3-oxoacyl-[ACP] + NADPH + H(+)</text>
        <dbReference type="Rhea" id="RHEA:17397"/>
        <dbReference type="Rhea" id="RHEA-COMP:9916"/>
        <dbReference type="Rhea" id="RHEA-COMP:9945"/>
        <dbReference type="ChEBI" id="CHEBI:15378"/>
        <dbReference type="ChEBI" id="CHEBI:57783"/>
        <dbReference type="ChEBI" id="CHEBI:58349"/>
        <dbReference type="ChEBI" id="CHEBI:78776"/>
        <dbReference type="ChEBI" id="CHEBI:78827"/>
        <dbReference type="EC" id="1.1.1.100"/>
    </reaction>
</comment>
<dbReference type="GO" id="GO:0004316">
    <property type="term" value="F:3-oxoacyl-[acyl-carrier-protein] reductase (NADPH) activity"/>
    <property type="evidence" value="ECO:0007669"/>
    <property type="project" value="UniProtKB-EC"/>
</dbReference>
<keyword evidence="10" id="KW-0560">Oxidoreductase</keyword>
<dbReference type="Gene3D" id="3.40.47.10">
    <property type="match status" value="1"/>
</dbReference>